<name>A0A1I4DFB2_9HYPH</name>
<gene>
    <name evidence="1" type="ORF">SAMN05444581_1611</name>
</gene>
<evidence type="ECO:0000313" key="2">
    <source>
        <dbReference type="Proteomes" id="UP000198755"/>
    </source>
</evidence>
<dbReference type="Proteomes" id="UP000198755">
    <property type="component" value="Unassembled WGS sequence"/>
</dbReference>
<feature type="non-terminal residue" evidence="1">
    <location>
        <position position="47"/>
    </location>
</feature>
<sequence>MQIIPKAGSLFHAYSQELSPRELAVRFTNEEKYFVSEASVYRLLKAH</sequence>
<organism evidence="1 2">
    <name type="scientific">Methylocapsa palsarum</name>
    <dbReference type="NCBI Taxonomy" id="1612308"/>
    <lineage>
        <taxon>Bacteria</taxon>
        <taxon>Pseudomonadati</taxon>
        <taxon>Pseudomonadota</taxon>
        <taxon>Alphaproteobacteria</taxon>
        <taxon>Hyphomicrobiales</taxon>
        <taxon>Beijerinckiaceae</taxon>
        <taxon>Methylocapsa</taxon>
    </lineage>
</organism>
<dbReference type="AlphaFoldDB" id="A0A1I4DFB2"/>
<reference evidence="1 2" key="1">
    <citation type="submission" date="2016-10" db="EMBL/GenBank/DDBJ databases">
        <authorList>
            <person name="de Groot N.N."/>
        </authorList>
    </citation>
    <scope>NUCLEOTIDE SEQUENCE [LARGE SCALE GENOMIC DNA]</scope>
    <source>
        <strain evidence="1 2">NE2</strain>
    </source>
</reference>
<evidence type="ECO:0000313" key="1">
    <source>
        <dbReference type="EMBL" id="SFK91875.1"/>
    </source>
</evidence>
<proteinExistence type="predicted"/>
<accession>A0A1I4DFB2</accession>
<dbReference type="EMBL" id="FOSN01000061">
    <property type="protein sequence ID" value="SFK91875.1"/>
    <property type="molecule type" value="Genomic_DNA"/>
</dbReference>
<dbReference type="STRING" id="1612308.SAMN05444581_1611"/>
<protein>
    <submittedName>
        <fullName evidence="1">Uncharacterized protein</fullName>
    </submittedName>
</protein>
<keyword evidence="2" id="KW-1185">Reference proteome</keyword>